<dbReference type="InterPro" id="IPR018755">
    <property type="entry name" value="Phage_Mu_Gp48"/>
</dbReference>
<protein>
    <submittedName>
        <fullName evidence="1">Tail protein</fullName>
    </submittedName>
</protein>
<sequence length="337" mass="39783">MYILRKKPVYTLRYLPDFLSKDDVFKNTALICDKQHEKLRVDLLDLKNQIFIETATWRLADWERVLNISVKPNATYDERRNQILLKFQGANAVTEKFMNNLINMFCENKTGYIVPHNSEYYFEVCVSADDKINWKELLETVNLYKPAHLAFYTVLKILLKQDIYQNMKINQYINSTHNFWNLGTAEKVYWDGIWNFNNIIDFSGIKPDALYRERQTHLLSIKNLLMPVLYININYKIENKEQINSKCKQVISYSNKTENKINNKQKIYKKYQVSNINKNNVIQNRTANTKNCWDGSFCLDGSHILSGAYEIDKQMENICVFYSTKHGIIDEGSKEIL</sequence>
<reference evidence="1" key="1">
    <citation type="journal article" date="2021" name="Proc. Natl. Acad. Sci. U.S.A.">
        <title>A Catalog of Tens of Thousands of Viruses from Human Metagenomes Reveals Hidden Associations with Chronic Diseases.</title>
        <authorList>
            <person name="Tisza M.J."/>
            <person name="Buck C.B."/>
        </authorList>
    </citation>
    <scope>NUCLEOTIDE SEQUENCE</scope>
    <source>
        <strain evidence="1">CtWdm1</strain>
    </source>
</reference>
<organism evidence="1">
    <name type="scientific">Siphoviridae sp. ctWdm1</name>
    <dbReference type="NCBI Taxonomy" id="2827883"/>
    <lineage>
        <taxon>Viruses</taxon>
        <taxon>Duplodnaviria</taxon>
        <taxon>Heunggongvirae</taxon>
        <taxon>Uroviricota</taxon>
        <taxon>Caudoviricetes</taxon>
    </lineage>
</organism>
<dbReference type="EMBL" id="BK032509">
    <property type="protein sequence ID" value="DAF43534.1"/>
    <property type="molecule type" value="Genomic_DNA"/>
</dbReference>
<accession>A0A8S5RXM6</accession>
<name>A0A8S5RXM6_9CAUD</name>
<proteinExistence type="predicted"/>
<evidence type="ECO:0000313" key="1">
    <source>
        <dbReference type="EMBL" id="DAF43534.1"/>
    </source>
</evidence>
<dbReference type="Pfam" id="PF10076">
    <property type="entry name" value="Phage_Mu_Gp48"/>
    <property type="match status" value="1"/>
</dbReference>